<sequence>MESRARAGFLMGGSGFALLWLAFPGLYGIDYSPPAHSAAAAVDLTKLKDFKGTVSSPTGGVFNGFSGPADFHGAFIAICVMFGIGLLVMVTGIDIEDAVGLAKVLKLGDIGAKIFVVATFIWGFFFNHTPNEIRATFVRDLGGGPAAVADSKYLTASLGLGTLLLFFGLLVGFIGISPAGGCALVSLFVLSFIGLIIYASVAGKDSHSTPPSGVSASPSASAAHHAVPKPKPKPKPKPAAHSTTRRPA</sequence>
<dbReference type="EMBL" id="JBHEZX010000002">
    <property type="protein sequence ID" value="MFC1408613.1"/>
    <property type="molecule type" value="Genomic_DNA"/>
</dbReference>
<reference evidence="1 2" key="1">
    <citation type="submission" date="2024-09" db="EMBL/GenBank/DDBJ databases">
        <authorList>
            <person name="Lee S.D."/>
        </authorList>
    </citation>
    <scope>NUCLEOTIDE SEQUENCE [LARGE SCALE GENOMIC DNA]</scope>
    <source>
        <strain evidence="1 2">N1-1</strain>
    </source>
</reference>
<evidence type="ECO:0000313" key="1">
    <source>
        <dbReference type="EMBL" id="MFC1408613.1"/>
    </source>
</evidence>
<accession>A0ABV6V4L5</accession>
<comment type="caution">
    <text evidence="1">The sequence shown here is derived from an EMBL/GenBank/DDBJ whole genome shotgun (WGS) entry which is preliminary data.</text>
</comment>
<keyword evidence="2" id="KW-1185">Reference proteome</keyword>
<proteinExistence type="predicted"/>
<protein>
    <submittedName>
        <fullName evidence="1">Uncharacterized protein</fullName>
    </submittedName>
</protein>
<name>A0ABV6V4L5_9ACTN</name>
<gene>
    <name evidence="1" type="ORF">ACEZDG_04895</name>
</gene>
<dbReference type="Proteomes" id="UP001592582">
    <property type="component" value="Unassembled WGS sequence"/>
</dbReference>
<evidence type="ECO:0000313" key="2">
    <source>
        <dbReference type="Proteomes" id="UP001592582"/>
    </source>
</evidence>
<organism evidence="1 2">
    <name type="scientific">Streptacidiphilus alkalitolerans</name>
    <dbReference type="NCBI Taxonomy" id="3342712"/>
    <lineage>
        <taxon>Bacteria</taxon>
        <taxon>Bacillati</taxon>
        <taxon>Actinomycetota</taxon>
        <taxon>Actinomycetes</taxon>
        <taxon>Kitasatosporales</taxon>
        <taxon>Streptomycetaceae</taxon>
        <taxon>Streptacidiphilus</taxon>
    </lineage>
</organism>